<evidence type="ECO:0000256" key="2">
    <source>
        <dbReference type="ARBA" id="ARBA00022574"/>
    </source>
</evidence>
<gene>
    <name evidence="7" type="ORF">EG68_05162</name>
</gene>
<feature type="repeat" description="WD" evidence="5">
    <location>
        <begin position="572"/>
        <end position="613"/>
    </location>
</feature>
<dbReference type="SMART" id="SM00320">
    <property type="entry name" value="WD40"/>
    <property type="match status" value="10"/>
</dbReference>
<dbReference type="SUPFAM" id="SSF50969">
    <property type="entry name" value="YVTN repeat-like/Quinoprotein amine dehydrogenase"/>
    <property type="match status" value="1"/>
</dbReference>
<dbReference type="InterPro" id="IPR015943">
    <property type="entry name" value="WD40/YVTN_repeat-like_dom_sf"/>
</dbReference>
<dbReference type="GO" id="GO:0000472">
    <property type="term" value="P:endonucleolytic cleavage to generate mature 5'-end of SSU-rRNA from (SSU-rRNA, 5.8S rRNA, LSU-rRNA)"/>
    <property type="evidence" value="ECO:0007669"/>
    <property type="project" value="TreeGrafter"/>
</dbReference>
<sequence length="908" mass="100790">MMKLNKAKFRLGDKFAPYFSSQYPIFLTEGRSLFCGRNVDDSVQITALDTETFTQICKLTDDDKITCFVVNLRDSTIFIALKNLLIKKVEFPSLKVVKVWRSCHQRPIVKMAVNRNGTRLATGSGDTVIRLWHLGPKEGYSASCRSHNSMATLLSFHPDQPYFFSSALGDYNVLVWNAETGAKMGSLEGHQSTVTGISFNCSGSSIATCGRDKVIIIWSCPEFERINLIPAFESMEACIFLPTGSLVNHLGDSVLSDELLITGGQWGCLRVWHPISGRCLLEIKGPLDRSPLPHADVQVNRESIVYGLHSILDLQVVWVCTGSSHESGSQSIPKLVLVRQSNHVEFYDPVIGKLSKEFLGDIGQVDQLGIVGKSHNRLVLADASHHLKLFTNPCGLANSEQSGSWNCHLVPGGHTDVITDLTVSSCGEWIASGSKDQSICLWHVVERDFASQTNKGPDVQVVLGLRLSPAHGAHISALCFNKLTTLLVSASEDMVLKAWTVDVFRTDNNSPQSPSNCGPKLSEWSVMHAAHKASVNDIDVSVNNQLVATASRDKTLKIWKVAKHGLECVGVLQGHRRGVWSVRFSSREKVVLSASGDGDIKLWNLKDFSCIRTFEGHAQPVYKAVFISNDRQILSCDQKGLVRLWDVSKPTGGSSGIESTDDSVTSRVFEAHEGRIWSLVLTPDESGFFTGGEDETLCYFQDVTQQMLEERAKKQEDFIQTRQRLDNLIEQKQFAAALRLSVQLDQPKRALDLLENLIFADDDDVAVPKCPRRRAPVVDRIVPALNGLLVKQSDTNDGTSNEFLVQRLLTYLCVLNWLLTSWTPDQLIQWPSFARTVESLLPYTTRHYQRISRLEEQLAVLDYLCELANEHQVLESFDSSFKGGAAANGLEPNVVDLNLSMEVIESID</sequence>
<accession>A0A8S9Z1I3</accession>
<dbReference type="GO" id="GO:0000480">
    <property type="term" value="P:endonucleolytic cleavage in 5'-ETS of tricistronic rRNA transcript (SSU-rRNA, 5.8S rRNA, LSU-rRNA)"/>
    <property type="evidence" value="ECO:0007669"/>
    <property type="project" value="TreeGrafter"/>
</dbReference>
<comment type="subcellular location">
    <subcellularLocation>
        <location evidence="1">Nucleus</location>
        <location evidence="1">Nucleolus</location>
    </subcellularLocation>
</comment>
<evidence type="ECO:0000259" key="6">
    <source>
        <dbReference type="Pfam" id="PF08625"/>
    </source>
</evidence>
<dbReference type="InterPro" id="IPR011044">
    <property type="entry name" value="Quino_amine_DH_bsu"/>
</dbReference>
<dbReference type="CDD" id="cd00200">
    <property type="entry name" value="WD40"/>
    <property type="match status" value="1"/>
</dbReference>
<dbReference type="SUPFAM" id="SSF50978">
    <property type="entry name" value="WD40 repeat-like"/>
    <property type="match status" value="1"/>
</dbReference>
<evidence type="ECO:0000256" key="1">
    <source>
        <dbReference type="ARBA" id="ARBA00004604"/>
    </source>
</evidence>
<organism evidence="7 8">
    <name type="scientific">Paragonimus skrjabini miyazakii</name>
    <dbReference type="NCBI Taxonomy" id="59628"/>
    <lineage>
        <taxon>Eukaryota</taxon>
        <taxon>Metazoa</taxon>
        <taxon>Spiralia</taxon>
        <taxon>Lophotrochozoa</taxon>
        <taxon>Platyhelminthes</taxon>
        <taxon>Trematoda</taxon>
        <taxon>Digenea</taxon>
        <taxon>Plagiorchiida</taxon>
        <taxon>Troglotremata</taxon>
        <taxon>Troglotrematidae</taxon>
        <taxon>Paragonimus</taxon>
    </lineage>
</organism>
<dbReference type="InterPro" id="IPR001680">
    <property type="entry name" value="WD40_rpt"/>
</dbReference>
<evidence type="ECO:0000256" key="4">
    <source>
        <dbReference type="ARBA" id="ARBA00023242"/>
    </source>
</evidence>
<keyword evidence="4" id="KW-0539">Nucleus</keyword>
<dbReference type="InterPro" id="IPR020472">
    <property type="entry name" value="WD40_PAC1"/>
</dbReference>
<dbReference type="Gene3D" id="2.130.10.10">
    <property type="entry name" value="YVTN repeat-like/Quinoprotein amine dehydrogenase"/>
    <property type="match status" value="4"/>
</dbReference>
<dbReference type="InterPro" id="IPR013934">
    <property type="entry name" value="Utp13_C"/>
</dbReference>
<dbReference type="OrthoDB" id="5414888at2759"/>
<feature type="domain" description="U3 small nucleolar RNA-associated protein 13 C-terminal" evidence="6">
    <location>
        <begin position="814"/>
        <end position="865"/>
    </location>
</feature>
<feature type="domain" description="U3 small nucleolar RNA-associated protein 13 C-terminal" evidence="6">
    <location>
        <begin position="723"/>
        <end position="761"/>
    </location>
</feature>
<keyword evidence="2 5" id="KW-0853">WD repeat</keyword>
<evidence type="ECO:0000256" key="5">
    <source>
        <dbReference type="PROSITE-ProRule" id="PRU00221"/>
    </source>
</evidence>
<dbReference type="PROSITE" id="PS50294">
    <property type="entry name" value="WD_REPEATS_REGION"/>
    <property type="match status" value="6"/>
</dbReference>
<feature type="repeat" description="WD" evidence="5">
    <location>
        <begin position="468"/>
        <end position="502"/>
    </location>
</feature>
<feature type="repeat" description="WD" evidence="5">
    <location>
        <begin position="187"/>
        <end position="219"/>
    </location>
</feature>
<feature type="repeat" description="WD" evidence="5">
    <location>
        <begin position="411"/>
        <end position="444"/>
    </location>
</feature>
<dbReference type="Proteomes" id="UP000822476">
    <property type="component" value="Unassembled WGS sequence"/>
</dbReference>
<dbReference type="PROSITE" id="PS00678">
    <property type="entry name" value="WD_REPEATS_1"/>
    <property type="match status" value="1"/>
</dbReference>
<dbReference type="GO" id="GO:0032040">
    <property type="term" value="C:small-subunit processome"/>
    <property type="evidence" value="ECO:0007669"/>
    <property type="project" value="InterPro"/>
</dbReference>
<dbReference type="EMBL" id="JTDE01002114">
    <property type="protein sequence ID" value="KAF7257848.1"/>
    <property type="molecule type" value="Genomic_DNA"/>
</dbReference>
<evidence type="ECO:0000256" key="3">
    <source>
        <dbReference type="ARBA" id="ARBA00022737"/>
    </source>
</evidence>
<keyword evidence="8" id="KW-1185">Reference proteome</keyword>
<reference evidence="7" key="1">
    <citation type="submission" date="2019-07" db="EMBL/GenBank/DDBJ databases">
        <title>Annotation for the trematode Paragonimus miyazaki's.</title>
        <authorList>
            <person name="Choi Y.-J."/>
        </authorList>
    </citation>
    <scope>NUCLEOTIDE SEQUENCE</scope>
    <source>
        <strain evidence="7">Japan</strain>
    </source>
</reference>
<dbReference type="PROSITE" id="PS50082">
    <property type="entry name" value="WD_REPEATS_2"/>
    <property type="match status" value="8"/>
</dbReference>
<dbReference type="InterPro" id="IPR011047">
    <property type="entry name" value="Quinoprotein_ADH-like_sf"/>
</dbReference>
<dbReference type="GO" id="GO:0034511">
    <property type="term" value="F:U3 snoRNA binding"/>
    <property type="evidence" value="ECO:0007669"/>
    <property type="project" value="TreeGrafter"/>
</dbReference>
<protein>
    <recommendedName>
        <fullName evidence="6">U3 small nucleolar RNA-associated protein 13 C-terminal domain-containing protein</fullName>
    </recommendedName>
</protein>
<dbReference type="Pfam" id="PF00400">
    <property type="entry name" value="WD40"/>
    <property type="match status" value="8"/>
</dbReference>
<evidence type="ECO:0000313" key="8">
    <source>
        <dbReference type="Proteomes" id="UP000822476"/>
    </source>
</evidence>
<dbReference type="PRINTS" id="PR00320">
    <property type="entry name" value="GPROTEINBRPT"/>
</dbReference>
<dbReference type="PANTHER" id="PTHR19854:SF15">
    <property type="entry name" value="TRANSDUCIN BETA-LIKE PROTEIN 3"/>
    <property type="match status" value="1"/>
</dbReference>
<name>A0A8S9Z1I3_9TREM</name>
<comment type="caution">
    <text evidence="7">The sequence shown here is derived from an EMBL/GenBank/DDBJ whole genome shotgun (WGS) entry which is preliminary data.</text>
</comment>
<feature type="repeat" description="WD" evidence="5">
    <location>
        <begin position="614"/>
        <end position="648"/>
    </location>
</feature>
<dbReference type="AlphaFoldDB" id="A0A8S9Z1I3"/>
<dbReference type="GO" id="GO:0030686">
    <property type="term" value="C:90S preribosome"/>
    <property type="evidence" value="ECO:0007669"/>
    <property type="project" value="TreeGrafter"/>
</dbReference>
<dbReference type="InterPro" id="IPR036322">
    <property type="entry name" value="WD40_repeat_dom_sf"/>
</dbReference>
<dbReference type="Pfam" id="PF08625">
    <property type="entry name" value="Utp13"/>
    <property type="match status" value="2"/>
</dbReference>
<dbReference type="SUPFAM" id="SSF50998">
    <property type="entry name" value="Quinoprotein alcohol dehydrogenase-like"/>
    <property type="match status" value="1"/>
</dbReference>
<evidence type="ECO:0000313" key="7">
    <source>
        <dbReference type="EMBL" id="KAF7257848.1"/>
    </source>
</evidence>
<proteinExistence type="predicted"/>
<feature type="repeat" description="WD" evidence="5">
    <location>
        <begin position="101"/>
        <end position="134"/>
    </location>
</feature>
<dbReference type="PANTHER" id="PTHR19854">
    <property type="entry name" value="TRANSDUCIN BETA-LIKE 3"/>
    <property type="match status" value="1"/>
</dbReference>
<keyword evidence="3" id="KW-0677">Repeat</keyword>
<feature type="repeat" description="WD" evidence="5">
    <location>
        <begin position="144"/>
        <end position="186"/>
    </location>
</feature>
<feature type="repeat" description="WD" evidence="5">
    <location>
        <begin position="528"/>
        <end position="561"/>
    </location>
</feature>
<dbReference type="InterPro" id="IPR019775">
    <property type="entry name" value="WD40_repeat_CS"/>
</dbReference>